<evidence type="ECO:0000313" key="2">
    <source>
        <dbReference type="EMBL" id="RPB13394.1"/>
    </source>
</evidence>
<dbReference type="EMBL" id="ML119123">
    <property type="protein sequence ID" value="RPB13394.1"/>
    <property type="molecule type" value="Genomic_DNA"/>
</dbReference>
<organism evidence="2 3">
    <name type="scientific">Morchella conica CCBAS932</name>
    <dbReference type="NCBI Taxonomy" id="1392247"/>
    <lineage>
        <taxon>Eukaryota</taxon>
        <taxon>Fungi</taxon>
        <taxon>Dikarya</taxon>
        <taxon>Ascomycota</taxon>
        <taxon>Pezizomycotina</taxon>
        <taxon>Pezizomycetes</taxon>
        <taxon>Pezizales</taxon>
        <taxon>Morchellaceae</taxon>
        <taxon>Morchella</taxon>
    </lineage>
</organism>
<keyword evidence="3" id="KW-1185">Reference proteome</keyword>
<sequence>MLATNRSAGRNVCVFDANDANDPDRKELGGLILTNGVTNANFYSMVEVFLFFNDVYFLRREDGTDVQRDEQALRPGNYYIVTEGSFVVNNEPWLVRRLHTSFEDHWIRHNYGDWITACSVIDYLF</sequence>
<dbReference type="AlphaFoldDB" id="A0A3N4KS15"/>
<dbReference type="InParanoid" id="A0A3N4KS15"/>
<dbReference type="Pfam" id="PF25324">
    <property type="entry name" value="DUF7881"/>
    <property type="match status" value="1"/>
</dbReference>
<accession>A0A3N4KS15</accession>
<dbReference type="InterPro" id="IPR057203">
    <property type="entry name" value="DUF7881"/>
</dbReference>
<reference evidence="2 3" key="1">
    <citation type="journal article" date="2018" name="Nat. Ecol. Evol.">
        <title>Pezizomycetes genomes reveal the molecular basis of ectomycorrhizal truffle lifestyle.</title>
        <authorList>
            <person name="Murat C."/>
            <person name="Payen T."/>
            <person name="Noel B."/>
            <person name="Kuo A."/>
            <person name="Morin E."/>
            <person name="Chen J."/>
            <person name="Kohler A."/>
            <person name="Krizsan K."/>
            <person name="Balestrini R."/>
            <person name="Da Silva C."/>
            <person name="Montanini B."/>
            <person name="Hainaut M."/>
            <person name="Levati E."/>
            <person name="Barry K.W."/>
            <person name="Belfiori B."/>
            <person name="Cichocki N."/>
            <person name="Clum A."/>
            <person name="Dockter R.B."/>
            <person name="Fauchery L."/>
            <person name="Guy J."/>
            <person name="Iotti M."/>
            <person name="Le Tacon F."/>
            <person name="Lindquist E.A."/>
            <person name="Lipzen A."/>
            <person name="Malagnac F."/>
            <person name="Mello A."/>
            <person name="Molinier V."/>
            <person name="Miyauchi S."/>
            <person name="Poulain J."/>
            <person name="Riccioni C."/>
            <person name="Rubini A."/>
            <person name="Sitrit Y."/>
            <person name="Splivallo R."/>
            <person name="Traeger S."/>
            <person name="Wang M."/>
            <person name="Zifcakova L."/>
            <person name="Wipf D."/>
            <person name="Zambonelli A."/>
            <person name="Paolocci F."/>
            <person name="Nowrousian M."/>
            <person name="Ottonello S."/>
            <person name="Baldrian P."/>
            <person name="Spatafora J.W."/>
            <person name="Henrissat B."/>
            <person name="Nagy L.G."/>
            <person name="Aury J.M."/>
            <person name="Wincker P."/>
            <person name="Grigoriev I.V."/>
            <person name="Bonfante P."/>
            <person name="Martin F.M."/>
        </authorList>
    </citation>
    <scope>NUCLEOTIDE SEQUENCE [LARGE SCALE GENOMIC DNA]</scope>
    <source>
        <strain evidence="2 3">CCBAS932</strain>
    </source>
</reference>
<dbReference type="OrthoDB" id="5377397at2759"/>
<protein>
    <recommendedName>
        <fullName evidence="1">DUF7881 domain-containing protein</fullName>
    </recommendedName>
</protein>
<name>A0A3N4KS15_9PEZI</name>
<feature type="domain" description="DUF7881" evidence="1">
    <location>
        <begin position="9"/>
        <end position="86"/>
    </location>
</feature>
<gene>
    <name evidence="2" type="ORF">P167DRAFT_112660</name>
</gene>
<dbReference type="Proteomes" id="UP000277580">
    <property type="component" value="Unassembled WGS sequence"/>
</dbReference>
<evidence type="ECO:0000259" key="1">
    <source>
        <dbReference type="Pfam" id="PF25324"/>
    </source>
</evidence>
<proteinExistence type="predicted"/>
<dbReference type="STRING" id="1392247.A0A3N4KS15"/>
<evidence type="ECO:0000313" key="3">
    <source>
        <dbReference type="Proteomes" id="UP000277580"/>
    </source>
</evidence>